<dbReference type="SUPFAM" id="SSF51445">
    <property type="entry name" value="(Trans)glycosidases"/>
    <property type="match status" value="1"/>
</dbReference>
<dbReference type="Pfam" id="PF21365">
    <property type="entry name" value="Glyco_hydro_31_3rd"/>
    <property type="match status" value="1"/>
</dbReference>
<keyword evidence="3" id="KW-0325">Glycoprotein</keyword>
<evidence type="ECO:0000259" key="7">
    <source>
        <dbReference type="Pfam" id="PF01055"/>
    </source>
</evidence>
<evidence type="ECO:0000256" key="2">
    <source>
        <dbReference type="ARBA" id="ARBA00022801"/>
    </source>
</evidence>
<dbReference type="Gene3D" id="3.20.20.80">
    <property type="entry name" value="Glycosidases"/>
    <property type="match status" value="2"/>
</dbReference>
<dbReference type="Proteomes" id="UP000780801">
    <property type="component" value="Unassembled WGS sequence"/>
</dbReference>
<gene>
    <name evidence="9" type="ORF">BGW38_010951</name>
</gene>
<dbReference type="InterPro" id="IPR017853">
    <property type="entry name" value="GH"/>
</dbReference>
<dbReference type="PROSITE" id="PS00129">
    <property type="entry name" value="GLYCOSYL_HYDROL_F31_1"/>
    <property type="match status" value="1"/>
</dbReference>
<comment type="similarity">
    <text evidence="1 5">Belongs to the glycosyl hydrolase 31 family.</text>
</comment>
<keyword evidence="2 5" id="KW-0378">Hydrolase</keyword>
<dbReference type="PANTHER" id="PTHR22762">
    <property type="entry name" value="ALPHA-GLUCOSIDASE"/>
    <property type="match status" value="1"/>
</dbReference>
<feature type="region of interest" description="Disordered" evidence="6">
    <location>
        <begin position="275"/>
        <end position="328"/>
    </location>
</feature>
<feature type="region of interest" description="Disordered" evidence="6">
    <location>
        <begin position="370"/>
        <end position="391"/>
    </location>
</feature>
<dbReference type="EMBL" id="JAABOA010000981">
    <property type="protein sequence ID" value="KAF9582636.1"/>
    <property type="molecule type" value="Genomic_DNA"/>
</dbReference>
<dbReference type="SUPFAM" id="SSF51011">
    <property type="entry name" value="Glycosyl hydrolase domain"/>
    <property type="match status" value="1"/>
</dbReference>
<feature type="domain" description="Glycosyl hydrolase family 31 C-terminal" evidence="8">
    <location>
        <begin position="571"/>
        <end position="666"/>
    </location>
</feature>
<feature type="compositionally biased region" description="Low complexity" evidence="6">
    <location>
        <begin position="285"/>
        <end position="294"/>
    </location>
</feature>
<dbReference type="OrthoDB" id="5839090at2759"/>
<reference evidence="9" key="1">
    <citation type="journal article" date="2020" name="Fungal Divers.">
        <title>Resolving the Mortierellaceae phylogeny through synthesis of multi-gene phylogenetics and phylogenomics.</title>
        <authorList>
            <person name="Vandepol N."/>
            <person name="Liber J."/>
            <person name="Desiro A."/>
            <person name="Na H."/>
            <person name="Kennedy M."/>
            <person name="Barry K."/>
            <person name="Grigoriev I.V."/>
            <person name="Miller A.N."/>
            <person name="O'Donnell K."/>
            <person name="Stajich J.E."/>
            <person name="Bonito G."/>
        </authorList>
    </citation>
    <scope>NUCLEOTIDE SEQUENCE</scope>
    <source>
        <strain evidence="9">KOD1015</strain>
    </source>
</reference>
<evidence type="ECO:0000256" key="3">
    <source>
        <dbReference type="ARBA" id="ARBA00023180"/>
    </source>
</evidence>
<dbReference type="GO" id="GO:0004553">
    <property type="term" value="F:hydrolase activity, hydrolyzing O-glycosyl compounds"/>
    <property type="evidence" value="ECO:0007669"/>
    <property type="project" value="InterPro"/>
</dbReference>
<dbReference type="GO" id="GO:0005975">
    <property type="term" value="P:carbohydrate metabolic process"/>
    <property type="evidence" value="ECO:0007669"/>
    <property type="project" value="InterPro"/>
</dbReference>
<evidence type="ECO:0000256" key="1">
    <source>
        <dbReference type="ARBA" id="ARBA00007806"/>
    </source>
</evidence>
<evidence type="ECO:0008006" key="11">
    <source>
        <dbReference type="Google" id="ProtNLM"/>
    </source>
</evidence>
<dbReference type="Gene3D" id="2.60.40.1180">
    <property type="entry name" value="Golgi alpha-mannosidase II"/>
    <property type="match status" value="2"/>
</dbReference>
<dbReference type="InterPro" id="IPR030458">
    <property type="entry name" value="Glyco_hydro_31_AS"/>
</dbReference>
<dbReference type="AlphaFoldDB" id="A0A9P6FXP6"/>
<comment type="caution">
    <text evidence="9">The sequence shown here is derived from an EMBL/GenBank/DDBJ whole genome shotgun (WGS) entry which is preliminary data.</text>
</comment>
<feature type="non-terminal residue" evidence="9">
    <location>
        <position position="866"/>
    </location>
</feature>
<name>A0A9P6FXP6_9FUNG</name>
<dbReference type="GO" id="GO:0030246">
    <property type="term" value="F:carbohydrate binding"/>
    <property type="evidence" value="ECO:0007669"/>
    <property type="project" value="InterPro"/>
</dbReference>
<dbReference type="Gene3D" id="2.60.40.1760">
    <property type="entry name" value="glycosyl hydrolase (family 31)"/>
    <property type="match status" value="1"/>
</dbReference>
<dbReference type="InterPro" id="IPR013780">
    <property type="entry name" value="Glyco_hydro_b"/>
</dbReference>
<evidence type="ECO:0000313" key="9">
    <source>
        <dbReference type="EMBL" id="KAF9582636.1"/>
    </source>
</evidence>
<dbReference type="SUPFAM" id="SSF74650">
    <property type="entry name" value="Galactose mutarotase-like"/>
    <property type="match status" value="1"/>
</dbReference>
<sequence>NLYGCHPFYLEVLPSGSAHGVLLLNSNGMDVQLSKEGDRLSFKVVGGLLDLYVFTGPTPQQVVQQYLELIGRPCMIPYWALGYHQCRWGYDSLQKVKDVVSMFKKHSIPLEAIWIDIDYMKDYKAFEIDEDRYPIKKTAQWIRDLHNQDQKIVMILDPGIKTQYKTGLYEPYDTGIAKKLFIQRKVIKEEKTKDGTIRRPGDLTPFVAKQWPGKITFPDWLHPETSEYWHEHIAAWLQQTPIDGIWIDMNEPASFHNGDFSSELSEDLPIQLGHFAPQPKKTKKSQAAPQQPQRQHQEQRPESSTLQKEDEEKSLDPQDTISTDAIPKHTIARDEQDHEVEYNPHSHEHHPAQHNQPLASMLAADDALELSPGTETPRPPLVYASPNDPPYRINNNSEKADLEYRTVSVDALHHNGVLEYDAHNLFGHMEGIATYHSLRRLYPNRKPFILSRSTFVGSGQYVCKWLGDNFSEFPQLKASISGMLNFQLFGIGMVGADVGGFVDIASEELLIRWHQLGAFYPFLRNHNHLVNPPQEPYTSKALTEVTRHMMGLRYSLLPWWYTLFYRFHQDGQMVLSPLWILDPADPNLISIDEQFLVGEAILVSPVLQRKHTSVAATFPRGRWYNIYSGCLEVQAAPATAEPGSRVYELDAPLTSIPVHLRGGCILPRASLVSSTAFMTTTQVQQAPLEILVALDERGQAQGEYYHDDDSFAPVDGTLVQMRISTPGVLTVSSRPMDPTLGLKEKRRQKQSQVELNPRSLRVHKIQICGIGLDGVSPGWVPPESHMSAVHLETRQVRVSIVRPPAQGTKTLQHQHELEAIPVSKLKMSWDARLAQLVVLLNHKSSKGYDIPADCSLEVDWTEALVA</sequence>
<evidence type="ECO:0000313" key="10">
    <source>
        <dbReference type="Proteomes" id="UP000780801"/>
    </source>
</evidence>
<dbReference type="InterPro" id="IPR000322">
    <property type="entry name" value="Glyco_hydro_31_TIM"/>
</dbReference>
<protein>
    <recommendedName>
        <fullName evidence="11">Alpha-glucosidase</fullName>
    </recommendedName>
</protein>
<feature type="domain" description="Glycoside hydrolase family 31 TIM barrel" evidence="7">
    <location>
        <begin position="73"/>
        <end position="563"/>
    </location>
</feature>
<evidence type="ECO:0000256" key="4">
    <source>
        <dbReference type="ARBA" id="ARBA00023295"/>
    </source>
</evidence>
<proteinExistence type="inferred from homology"/>
<keyword evidence="4 5" id="KW-0326">Glycosidase</keyword>
<evidence type="ECO:0000259" key="8">
    <source>
        <dbReference type="Pfam" id="PF21365"/>
    </source>
</evidence>
<dbReference type="CDD" id="cd14752">
    <property type="entry name" value="GH31_N"/>
    <property type="match status" value="1"/>
</dbReference>
<dbReference type="CDD" id="cd06602">
    <property type="entry name" value="GH31_MGAM_SI_GAA"/>
    <property type="match status" value="1"/>
</dbReference>
<keyword evidence="10" id="KW-1185">Reference proteome</keyword>
<evidence type="ECO:0000256" key="6">
    <source>
        <dbReference type="SAM" id="MobiDB-lite"/>
    </source>
</evidence>
<dbReference type="PANTHER" id="PTHR22762:SF133">
    <property type="entry name" value="P-TYPE DOMAIN-CONTAINING PROTEIN"/>
    <property type="match status" value="1"/>
</dbReference>
<evidence type="ECO:0000256" key="5">
    <source>
        <dbReference type="RuleBase" id="RU361185"/>
    </source>
</evidence>
<feature type="compositionally biased region" description="Basic and acidic residues" evidence="6">
    <location>
        <begin position="295"/>
        <end position="316"/>
    </location>
</feature>
<dbReference type="Pfam" id="PF01055">
    <property type="entry name" value="Glyco_hydro_31_2nd"/>
    <property type="match status" value="1"/>
</dbReference>
<dbReference type="InterPro" id="IPR011013">
    <property type="entry name" value="Gal_mutarotase_sf_dom"/>
</dbReference>
<accession>A0A9P6FXP6</accession>
<dbReference type="InterPro" id="IPR048395">
    <property type="entry name" value="Glyco_hydro_31_C"/>
</dbReference>
<organism evidence="9 10">
    <name type="scientific">Lunasporangiospora selenospora</name>
    <dbReference type="NCBI Taxonomy" id="979761"/>
    <lineage>
        <taxon>Eukaryota</taxon>
        <taxon>Fungi</taxon>
        <taxon>Fungi incertae sedis</taxon>
        <taxon>Mucoromycota</taxon>
        <taxon>Mortierellomycotina</taxon>
        <taxon>Mortierellomycetes</taxon>
        <taxon>Mortierellales</taxon>
        <taxon>Mortierellaceae</taxon>
        <taxon>Lunasporangiospora</taxon>
    </lineage>
</organism>